<dbReference type="GO" id="GO:0004020">
    <property type="term" value="F:adenylylsulfate kinase activity"/>
    <property type="evidence" value="ECO:0007669"/>
    <property type="project" value="UniProtKB-EC"/>
</dbReference>
<name>A0A7J5TVX3_9BACT</name>
<keyword evidence="1 3" id="KW-0808">Transferase</keyword>
<organism evidence="3 4">
    <name type="scientific">Rudanella paleaurantiibacter</name>
    <dbReference type="NCBI Taxonomy" id="2614655"/>
    <lineage>
        <taxon>Bacteria</taxon>
        <taxon>Pseudomonadati</taxon>
        <taxon>Bacteroidota</taxon>
        <taxon>Cytophagia</taxon>
        <taxon>Cytophagales</taxon>
        <taxon>Cytophagaceae</taxon>
        <taxon>Rudanella</taxon>
    </lineage>
</organism>
<dbReference type="Proteomes" id="UP000488299">
    <property type="component" value="Unassembled WGS sequence"/>
</dbReference>
<evidence type="ECO:0000313" key="4">
    <source>
        <dbReference type="Proteomes" id="UP000488299"/>
    </source>
</evidence>
<dbReference type="GO" id="GO:0019379">
    <property type="term" value="P:sulfate assimilation, phosphoadenylyl sulfate reduction by phosphoadenylyl-sulfate reductase (thioredoxin)"/>
    <property type="evidence" value="ECO:0007669"/>
    <property type="project" value="TreeGrafter"/>
</dbReference>
<dbReference type="PANTHER" id="PTHR42700">
    <property type="entry name" value="SULFATE ADENYLYLTRANSFERASE"/>
    <property type="match status" value="1"/>
</dbReference>
<dbReference type="InterPro" id="IPR027417">
    <property type="entry name" value="P-loop_NTPase"/>
</dbReference>
<dbReference type="GO" id="GO:0010134">
    <property type="term" value="P:sulfate assimilation via adenylyl sulfate reduction"/>
    <property type="evidence" value="ECO:0007669"/>
    <property type="project" value="TreeGrafter"/>
</dbReference>
<dbReference type="EMBL" id="WELI01000008">
    <property type="protein sequence ID" value="KAB7728447.1"/>
    <property type="molecule type" value="Genomic_DNA"/>
</dbReference>
<dbReference type="AlphaFoldDB" id="A0A7J5TVX3"/>
<gene>
    <name evidence="3" type="ORF">F5984_18930</name>
</gene>
<dbReference type="Gene3D" id="3.40.50.300">
    <property type="entry name" value="P-loop containing nucleotide triphosphate hydrolases"/>
    <property type="match status" value="1"/>
</dbReference>
<dbReference type="GO" id="GO:0004781">
    <property type="term" value="F:sulfate adenylyltransferase (ATP) activity"/>
    <property type="evidence" value="ECO:0007669"/>
    <property type="project" value="TreeGrafter"/>
</dbReference>
<dbReference type="Pfam" id="PF01583">
    <property type="entry name" value="APS_kinase"/>
    <property type="match status" value="1"/>
</dbReference>
<keyword evidence="4" id="KW-1185">Reference proteome</keyword>
<dbReference type="GO" id="GO:0005737">
    <property type="term" value="C:cytoplasm"/>
    <property type="evidence" value="ECO:0007669"/>
    <property type="project" value="TreeGrafter"/>
</dbReference>
<accession>A0A7J5TVX3</accession>
<dbReference type="InterPro" id="IPR050512">
    <property type="entry name" value="Sulf_AdTrans/APS_kinase"/>
</dbReference>
<dbReference type="GO" id="GO:0005524">
    <property type="term" value="F:ATP binding"/>
    <property type="evidence" value="ECO:0007669"/>
    <property type="project" value="InterPro"/>
</dbReference>
<evidence type="ECO:0000313" key="3">
    <source>
        <dbReference type="EMBL" id="KAB7728447.1"/>
    </source>
</evidence>
<dbReference type="SUPFAM" id="SSF52540">
    <property type="entry name" value="P-loop containing nucleoside triphosphate hydrolases"/>
    <property type="match status" value="1"/>
</dbReference>
<proteinExistence type="predicted"/>
<evidence type="ECO:0000259" key="2">
    <source>
        <dbReference type="Pfam" id="PF01583"/>
    </source>
</evidence>
<protein>
    <submittedName>
        <fullName evidence="3">Adenylyl-sulfate kinase</fullName>
        <ecNumber evidence="3">2.7.1.25</ecNumber>
    </submittedName>
</protein>
<dbReference type="RefSeq" id="WP_152125795.1">
    <property type="nucleotide sequence ID" value="NZ_WELI01000008.1"/>
</dbReference>
<dbReference type="InterPro" id="IPR059117">
    <property type="entry name" value="APS_kinase_dom"/>
</dbReference>
<sequence length="175" mass="19506">MVLIQLTGLSGAGKTTLAQRAKVQLEKHGYAVDVLDADVLRQKLWPELTYSAAHRQENIRRLAFLGHLLCRRNVVVFLAAINPYEATRAEVAAQYPGTQTVYVCCDLPTLIERDTKGLYARALLPDNHPNKLANLTGVNDPYEPPLHPDLTLYTARQTEAQSTEQLVTYLLTVLP</sequence>
<comment type="caution">
    <text evidence="3">The sequence shown here is derived from an EMBL/GenBank/DDBJ whole genome shotgun (WGS) entry which is preliminary data.</text>
</comment>
<dbReference type="CDD" id="cd02027">
    <property type="entry name" value="APSK"/>
    <property type="match status" value="1"/>
</dbReference>
<feature type="domain" description="APS kinase" evidence="2">
    <location>
        <begin position="3"/>
        <end position="152"/>
    </location>
</feature>
<evidence type="ECO:0000256" key="1">
    <source>
        <dbReference type="ARBA" id="ARBA00022679"/>
    </source>
</evidence>
<dbReference type="EC" id="2.7.1.25" evidence="3"/>
<dbReference type="PANTHER" id="PTHR42700:SF1">
    <property type="entry name" value="SULFATE ADENYLYLTRANSFERASE"/>
    <property type="match status" value="1"/>
</dbReference>
<keyword evidence="3" id="KW-0418">Kinase</keyword>
<reference evidence="3 4" key="1">
    <citation type="submission" date="2019-10" db="EMBL/GenBank/DDBJ databases">
        <title>Rudanella paleaurantiibacter sp. nov., isolated from sludge.</title>
        <authorList>
            <person name="Xu S.Q."/>
        </authorList>
    </citation>
    <scope>NUCLEOTIDE SEQUENCE [LARGE SCALE GENOMIC DNA]</scope>
    <source>
        <strain evidence="3 4">HX-22-17</strain>
    </source>
</reference>